<dbReference type="STRING" id="1643428.GCA_001442855_01852"/>
<evidence type="ECO:0000256" key="10">
    <source>
        <dbReference type="ARBA" id="ARBA00047445"/>
    </source>
</evidence>
<feature type="binding site" evidence="13">
    <location>
        <begin position="276"/>
        <end position="278"/>
    </location>
    <ligand>
        <name>substrate</name>
    </ligand>
</feature>
<accession>A0A0S4N9P6</accession>
<dbReference type="InterPro" id="IPR022412">
    <property type="entry name" value="Quinolinate_PRibosylTrfase_N"/>
</dbReference>
<evidence type="ECO:0000313" key="17">
    <source>
        <dbReference type="Proteomes" id="UP000320623"/>
    </source>
</evidence>
<dbReference type="Pfam" id="PF01729">
    <property type="entry name" value="QRPTase_C"/>
    <property type="match status" value="1"/>
</dbReference>
<evidence type="ECO:0000256" key="2">
    <source>
        <dbReference type="ARBA" id="ARBA00004893"/>
    </source>
</evidence>
<proteinExistence type="inferred from homology"/>
<dbReference type="InterPro" id="IPR004393">
    <property type="entry name" value="NadC"/>
</dbReference>
<evidence type="ECO:0000256" key="11">
    <source>
        <dbReference type="ARBA" id="ARBA00069173"/>
    </source>
</evidence>
<reference evidence="17" key="1">
    <citation type="submission" date="2015-11" db="EMBL/GenBank/DDBJ databases">
        <authorList>
            <person name="Varghese N."/>
        </authorList>
    </citation>
    <scope>NUCLEOTIDE SEQUENCE [LARGE SCALE GENOMIC DNA]</scope>
</reference>
<evidence type="ECO:0000256" key="4">
    <source>
        <dbReference type="ARBA" id="ARBA00011218"/>
    </source>
</evidence>
<evidence type="ECO:0000256" key="1">
    <source>
        <dbReference type="ARBA" id="ARBA00003237"/>
    </source>
</evidence>
<evidence type="ECO:0000259" key="14">
    <source>
        <dbReference type="Pfam" id="PF01729"/>
    </source>
</evidence>
<comment type="similarity">
    <text evidence="3 12">Belongs to the NadC/ModD family.</text>
</comment>
<comment type="subunit">
    <text evidence="4">Hexamer formed by 3 homodimers.</text>
</comment>
<dbReference type="AlphaFoldDB" id="A0A0S4N9P6"/>
<evidence type="ECO:0000256" key="5">
    <source>
        <dbReference type="ARBA" id="ARBA00011944"/>
    </source>
</evidence>
<feature type="binding site" evidence="13">
    <location>
        <position position="167"/>
    </location>
    <ligand>
        <name>substrate</name>
    </ligand>
</feature>
<protein>
    <recommendedName>
        <fullName evidence="11">Probable nicotinate-nucleotide pyrophosphorylase [carboxylating]</fullName>
        <ecNumber evidence="5">2.4.2.19</ecNumber>
    </recommendedName>
    <alternativeName>
        <fullName evidence="9">Quinolinate phosphoribosyltransferase [decarboxylating]</fullName>
    </alternativeName>
</protein>
<evidence type="ECO:0000256" key="9">
    <source>
        <dbReference type="ARBA" id="ARBA00033102"/>
    </source>
</evidence>
<dbReference type="CDD" id="cd01572">
    <property type="entry name" value="QPRTase"/>
    <property type="match status" value="1"/>
</dbReference>
<sequence>MKVRDGITMGNFHLEEKIIEIVERALVEDIGSGDVTTMAVIGDEGIEAEAEFVSKDEGVVAGIDVVWFVFRALDPSLNFIPFLSDGDEVKKGDIIGIVKGDVRSILTVERTALNFLQRMSGIATLTRKFVKAVEGTKAKITDTRKTAPGLRLIDKLAVEIGGGVNHRFGLYDMILIKDNHIAIAGGVEKAIERCLRFIKEKNLDLKIEVEAQSVEDVEKILKVGGVDRILLDNFNIDDLKRAVDLIGERFEVEASGGITLENVREVAETGVDYISVGMLTHSVRALDISLEIKV</sequence>
<dbReference type="EMBL" id="FAOO01000015">
    <property type="protein sequence ID" value="CUU07728.1"/>
    <property type="molecule type" value="Genomic_DNA"/>
</dbReference>
<dbReference type="FunFam" id="3.20.20.70:FF:000030">
    <property type="entry name" value="Nicotinate-nucleotide pyrophosphorylase, carboxylating"/>
    <property type="match status" value="1"/>
</dbReference>
<comment type="function">
    <text evidence="1">Involved in the catabolism of quinolinic acid (QA).</text>
</comment>
<dbReference type="UniPathway" id="UPA00253">
    <property type="reaction ID" value="UER00331"/>
</dbReference>
<dbReference type="PANTHER" id="PTHR32179">
    <property type="entry name" value="NICOTINATE-NUCLEOTIDE PYROPHOSPHORYLASE [CARBOXYLATING]"/>
    <property type="match status" value="1"/>
</dbReference>
<name>A0A0S4N9P6_9BACT</name>
<dbReference type="EC" id="2.4.2.19" evidence="5"/>
<evidence type="ECO:0000256" key="13">
    <source>
        <dbReference type="PIRSR" id="PIRSR006250-1"/>
    </source>
</evidence>
<dbReference type="SUPFAM" id="SSF54675">
    <property type="entry name" value="Nicotinate/Quinolinate PRTase N-terminal domain-like"/>
    <property type="match status" value="1"/>
</dbReference>
<dbReference type="InterPro" id="IPR036068">
    <property type="entry name" value="Nicotinate_pribotase-like_C"/>
</dbReference>
<feature type="binding site" evidence="13">
    <location>
        <begin position="143"/>
        <end position="145"/>
    </location>
    <ligand>
        <name>substrate</name>
    </ligand>
</feature>
<feature type="binding site" evidence="13">
    <location>
        <begin position="255"/>
        <end position="257"/>
    </location>
    <ligand>
        <name>substrate</name>
    </ligand>
</feature>
<feature type="binding site" evidence="13">
    <location>
        <position position="110"/>
    </location>
    <ligand>
        <name>substrate</name>
    </ligand>
</feature>
<dbReference type="InterPro" id="IPR027277">
    <property type="entry name" value="NadC/ModD"/>
</dbReference>
<evidence type="ECO:0000256" key="6">
    <source>
        <dbReference type="ARBA" id="ARBA00022642"/>
    </source>
</evidence>
<dbReference type="GO" id="GO:0004514">
    <property type="term" value="F:nicotinate-nucleotide diphosphorylase (carboxylating) activity"/>
    <property type="evidence" value="ECO:0007669"/>
    <property type="project" value="UniProtKB-EC"/>
</dbReference>
<gene>
    <name evidence="16" type="ORF">JGI1_01890</name>
</gene>
<evidence type="ECO:0000256" key="12">
    <source>
        <dbReference type="PIRNR" id="PIRNR006250"/>
    </source>
</evidence>
<dbReference type="Proteomes" id="UP000320623">
    <property type="component" value="Unassembled WGS sequence"/>
</dbReference>
<feature type="binding site" evidence="13">
    <location>
        <position position="210"/>
    </location>
    <ligand>
        <name>substrate</name>
    </ligand>
</feature>
<evidence type="ECO:0000256" key="3">
    <source>
        <dbReference type="ARBA" id="ARBA00009400"/>
    </source>
</evidence>
<keyword evidence="7 12" id="KW-0328">Glycosyltransferase</keyword>
<dbReference type="GO" id="GO:0034213">
    <property type="term" value="P:quinolinate catabolic process"/>
    <property type="evidence" value="ECO:0007669"/>
    <property type="project" value="TreeGrafter"/>
</dbReference>
<evidence type="ECO:0000313" key="16">
    <source>
        <dbReference type="EMBL" id="CUU07728.1"/>
    </source>
</evidence>
<keyword evidence="6" id="KW-0662">Pyridine nucleotide biosynthesis</keyword>
<dbReference type="Gene3D" id="3.20.20.70">
    <property type="entry name" value="Aldolase class I"/>
    <property type="match status" value="1"/>
</dbReference>
<evidence type="ECO:0000259" key="15">
    <source>
        <dbReference type="Pfam" id="PF02749"/>
    </source>
</evidence>
<dbReference type="GO" id="GO:0005737">
    <property type="term" value="C:cytoplasm"/>
    <property type="evidence" value="ECO:0007669"/>
    <property type="project" value="TreeGrafter"/>
</dbReference>
<dbReference type="PIRSF" id="PIRSF006250">
    <property type="entry name" value="NadC_ModD"/>
    <property type="match status" value="1"/>
</dbReference>
<organism evidence="16 17">
    <name type="scientific">Candidatus Thermokryptus mobilis</name>
    <dbReference type="NCBI Taxonomy" id="1643428"/>
    <lineage>
        <taxon>Bacteria</taxon>
        <taxon>Pseudomonadati</taxon>
        <taxon>Candidatus Kryptoniota</taxon>
        <taxon>Candidatus Thermokryptus</taxon>
    </lineage>
</organism>
<comment type="pathway">
    <text evidence="2">Cofactor biosynthesis; NAD(+) biosynthesis; nicotinate D-ribonucleotide from quinolinate: step 1/1.</text>
</comment>
<evidence type="ECO:0000256" key="7">
    <source>
        <dbReference type="ARBA" id="ARBA00022676"/>
    </source>
</evidence>
<feature type="domain" description="Quinolinate phosphoribosyl transferase N-terminal" evidence="15">
    <location>
        <begin position="34"/>
        <end position="120"/>
    </location>
</feature>
<comment type="catalytic activity">
    <reaction evidence="10">
        <text>nicotinate beta-D-ribonucleotide + CO2 + diphosphate = quinolinate + 5-phospho-alpha-D-ribose 1-diphosphate + 2 H(+)</text>
        <dbReference type="Rhea" id="RHEA:12733"/>
        <dbReference type="ChEBI" id="CHEBI:15378"/>
        <dbReference type="ChEBI" id="CHEBI:16526"/>
        <dbReference type="ChEBI" id="CHEBI:29959"/>
        <dbReference type="ChEBI" id="CHEBI:33019"/>
        <dbReference type="ChEBI" id="CHEBI:57502"/>
        <dbReference type="ChEBI" id="CHEBI:58017"/>
        <dbReference type="EC" id="2.4.2.19"/>
    </reaction>
</comment>
<dbReference type="NCBIfam" id="TIGR00078">
    <property type="entry name" value="nadC"/>
    <property type="match status" value="1"/>
</dbReference>
<dbReference type="SUPFAM" id="SSF51690">
    <property type="entry name" value="Nicotinate/Quinolinate PRTase C-terminal domain-like"/>
    <property type="match status" value="1"/>
</dbReference>
<dbReference type="FunFam" id="3.90.1170.20:FF:000001">
    <property type="entry name" value="Nicotinate-nucleotide diphosphorylase (Carboxylating)"/>
    <property type="match status" value="1"/>
</dbReference>
<dbReference type="Gene3D" id="3.90.1170.20">
    <property type="entry name" value="Quinolinate phosphoribosyl transferase, N-terminal domain"/>
    <property type="match status" value="1"/>
</dbReference>
<dbReference type="GO" id="GO:0009435">
    <property type="term" value="P:NAD+ biosynthetic process"/>
    <property type="evidence" value="ECO:0007669"/>
    <property type="project" value="UniProtKB-UniPathway"/>
</dbReference>
<keyword evidence="17" id="KW-1185">Reference proteome</keyword>
<dbReference type="InterPro" id="IPR002638">
    <property type="entry name" value="Quinolinate_PRibosylTrfase_C"/>
</dbReference>
<dbReference type="Pfam" id="PF02749">
    <property type="entry name" value="QRPTase_N"/>
    <property type="match status" value="1"/>
</dbReference>
<feature type="binding site" evidence="13">
    <location>
        <position position="232"/>
    </location>
    <ligand>
        <name>substrate</name>
    </ligand>
</feature>
<evidence type="ECO:0000256" key="8">
    <source>
        <dbReference type="ARBA" id="ARBA00022679"/>
    </source>
</evidence>
<keyword evidence="8 12" id="KW-0808">Transferase</keyword>
<feature type="domain" description="Quinolinate phosphoribosyl transferase C-terminal" evidence="14">
    <location>
        <begin position="122"/>
        <end position="291"/>
    </location>
</feature>
<dbReference type="PANTHER" id="PTHR32179:SF3">
    <property type="entry name" value="NICOTINATE-NUCLEOTIDE PYROPHOSPHORYLASE [CARBOXYLATING]"/>
    <property type="match status" value="1"/>
</dbReference>
<feature type="binding site" evidence="13">
    <location>
        <position position="177"/>
    </location>
    <ligand>
        <name>substrate</name>
    </ligand>
</feature>
<dbReference type="InterPro" id="IPR013785">
    <property type="entry name" value="Aldolase_TIM"/>
</dbReference>
<dbReference type="InterPro" id="IPR037128">
    <property type="entry name" value="Quinolinate_PRibosylTase_N_sf"/>
</dbReference>